<dbReference type="PANTHER" id="PTHR31424:SF3">
    <property type="entry name" value="RING-TYPE DOMAIN-CONTAINING PROTEIN"/>
    <property type="match status" value="1"/>
</dbReference>
<dbReference type="PANTHER" id="PTHR31424">
    <property type="entry name" value="PROTEIN CBG23806"/>
    <property type="match status" value="1"/>
</dbReference>
<dbReference type="InterPro" id="IPR009689">
    <property type="entry name" value="DUF1280"/>
</dbReference>
<protein>
    <submittedName>
        <fullName evidence="2">Uncharacterized protein</fullName>
    </submittedName>
</protein>
<dbReference type="AlphaFoldDB" id="A0A915DHE6"/>
<evidence type="ECO:0000313" key="1">
    <source>
        <dbReference type="Proteomes" id="UP000887574"/>
    </source>
</evidence>
<reference evidence="2" key="1">
    <citation type="submission" date="2022-11" db="UniProtKB">
        <authorList>
            <consortium name="WormBaseParasite"/>
        </authorList>
    </citation>
    <scope>IDENTIFICATION</scope>
</reference>
<organism evidence="1 2">
    <name type="scientific">Ditylenchus dipsaci</name>
    <dbReference type="NCBI Taxonomy" id="166011"/>
    <lineage>
        <taxon>Eukaryota</taxon>
        <taxon>Metazoa</taxon>
        <taxon>Ecdysozoa</taxon>
        <taxon>Nematoda</taxon>
        <taxon>Chromadorea</taxon>
        <taxon>Rhabditida</taxon>
        <taxon>Tylenchina</taxon>
        <taxon>Tylenchomorpha</taxon>
        <taxon>Sphaerularioidea</taxon>
        <taxon>Anguinidae</taxon>
        <taxon>Anguininae</taxon>
        <taxon>Ditylenchus</taxon>
    </lineage>
</organism>
<dbReference type="Pfam" id="PF06918">
    <property type="entry name" value="DUF1280"/>
    <property type="match status" value="1"/>
</dbReference>
<name>A0A915DHE6_9BILA</name>
<dbReference type="WBParaSite" id="jg19485">
    <property type="protein sequence ID" value="jg19485"/>
    <property type="gene ID" value="jg19485"/>
</dbReference>
<sequence length="502" mass="56491">MQELQFAAPQNGSAKKNQRVKAAHKTRKHPSLRKSISVQVDITSSIIAKLQEEKKALLCRLVEPKTKKITPRKAIQHLSWTASLQRIDQVAGMFLTKSGDRPSYEEFKRDAKTLQRRLGIVSPEKPERASTKLSPLEDLKLPWKSTKERRNLKSATRKSGKDIFAATNQVQSLARGFADDLKTESAMIEDSCYIWLLNIKEVLVKRCLRLKQTKNLNFGGPFERNVQRANSPDSLLLVALYDDDDKHDKLANLHQVFEQLEFHRLSLGTTEREVVWFVTGDLKFLDSIYDHIGSSATHPCVLCEAPKSALKGGSIFKTRTLSSINECFSLYQRKTEGRSSSSNSEKTALHRQSLSIAKQPLVKIPIENVIPPSLHIIQGLCQNVIDRIEKREPLLVKNRKRCSKVSVHRNRPATEWFSGNHCRKLLAGDGPKRIADVIAGNSKHSAVEELLTVSGTTVRADKSILSVFKNRIPRCLCHFESSSAVLPCGWLCPLSWILGPNL</sequence>
<evidence type="ECO:0000313" key="2">
    <source>
        <dbReference type="WBParaSite" id="jg19485"/>
    </source>
</evidence>
<keyword evidence="1" id="KW-1185">Reference proteome</keyword>
<accession>A0A915DHE6</accession>
<dbReference type="Proteomes" id="UP000887574">
    <property type="component" value="Unplaced"/>
</dbReference>
<proteinExistence type="predicted"/>